<proteinExistence type="predicted"/>
<evidence type="ECO:0000256" key="1">
    <source>
        <dbReference type="SAM" id="MobiDB-lite"/>
    </source>
</evidence>
<dbReference type="EMBL" id="JAKGSG010000005">
    <property type="protein sequence ID" value="MCF4119580.1"/>
    <property type="molecule type" value="Genomic_DNA"/>
</dbReference>
<keyword evidence="2" id="KW-1133">Transmembrane helix</keyword>
<name>A0AA41U5T5_9MICO</name>
<sequence>MNRSRDQWTEPGRDDVLSRAMHDAAERVDAGLPDDHLYASAFARVRDRARRRRAAKVGGLGAASLAMVGVLAVGAAQLGGLLRTEPVVPGGSPSVTVVEPAPSAPTTPAPTTTSSPTESASDPASPAPEVPAGDCSGASLAGEAADFSGLPEGARRTAELLLDAATRCDEQLLYTAATESATNLSFGDQTPDEVFALPEDEDQAYGTLARLLARTEGAYDEASGLYVWPRLQLAANLGSDEAWREVVDAGILTQELADTMRGSGEYHGYRVGIAEDGTWQYFVAGD</sequence>
<gene>
    <name evidence="3" type="ORF">L1785_01130</name>
</gene>
<feature type="compositionally biased region" description="Low complexity" evidence="1">
    <location>
        <begin position="109"/>
        <end position="124"/>
    </location>
</feature>
<reference evidence="3" key="1">
    <citation type="submission" date="2022-01" db="EMBL/GenBank/DDBJ databases">
        <title>Antribacter sp. nov., isolated from Guizhou of China.</title>
        <authorList>
            <person name="Chengliang C."/>
            <person name="Ya Z."/>
        </authorList>
    </citation>
    <scope>NUCLEOTIDE SEQUENCE</scope>
    <source>
        <strain evidence="3">KLBMP 9083</strain>
    </source>
</reference>
<feature type="transmembrane region" description="Helical" evidence="2">
    <location>
        <begin position="54"/>
        <end position="76"/>
    </location>
</feature>
<comment type="caution">
    <text evidence="3">The sequence shown here is derived from an EMBL/GenBank/DDBJ whole genome shotgun (WGS) entry which is preliminary data.</text>
</comment>
<evidence type="ECO:0000313" key="4">
    <source>
        <dbReference type="Proteomes" id="UP001165405"/>
    </source>
</evidence>
<protein>
    <submittedName>
        <fullName evidence="3">Uncharacterized protein</fullName>
    </submittedName>
</protein>
<dbReference type="AlphaFoldDB" id="A0AA41U5T5"/>
<evidence type="ECO:0000313" key="3">
    <source>
        <dbReference type="EMBL" id="MCF4119580.1"/>
    </source>
</evidence>
<organism evidence="3 4">
    <name type="scientific">Antribacter soli</name>
    <dbReference type="NCBI Taxonomy" id="2910976"/>
    <lineage>
        <taxon>Bacteria</taxon>
        <taxon>Bacillati</taxon>
        <taxon>Actinomycetota</taxon>
        <taxon>Actinomycetes</taxon>
        <taxon>Micrococcales</taxon>
        <taxon>Promicromonosporaceae</taxon>
        <taxon>Antribacter</taxon>
    </lineage>
</organism>
<keyword evidence="2" id="KW-0472">Membrane</keyword>
<feature type="compositionally biased region" description="Low complexity" evidence="1">
    <location>
        <begin position="92"/>
        <end position="101"/>
    </location>
</feature>
<dbReference type="RefSeq" id="WP_236087270.1">
    <property type="nucleotide sequence ID" value="NZ_JAKGSG010000005.1"/>
</dbReference>
<dbReference type="Proteomes" id="UP001165405">
    <property type="component" value="Unassembled WGS sequence"/>
</dbReference>
<evidence type="ECO:0000256" key="2">
    <source>
        <dbReference type="SAM" id="Phobius"/>
    </source>
</evidence>
<keyword evidence="4" id="KW-1185">Reference proteome</keyword>
<accession>A0AA41U5T5</accession>
<keyword evidence="2" id="KW-0812">Transmembrane</keyword>
<feature type="region of interest" description="Disordered" evidence="1">
    <location>
        <begin position="92"/>
        <end position="138"/>
    </location>
</feature>